<evidence type="ECO:0000259" key="3">
    <source>
        <dbReference type="Pfam" id="PF00857"/>
    </source>
</evidence>
<dbReference type="GO" id="GO:0016787">
    <property type="term" value="F:hydrolase activity"/>
    <property type="evidence" value="ECO:0007669"/>
    <property type="project" value="UniProtKB-KW"/>
</dbReference>
<name>M8D9Y6_9BACL</name>
<dbReference type="CDD" id="cd01014">
    <property type="entry name" value="nicotinamidase_related"/>
    <property type="match status" value="1"/>
</dbReference>
<dbReference type="PATRIC" id="fig|1300222.3.peg.5075"/>
<dbReference type="PANTHER" id="PTHR43540">
    <property type="entry name" value="PEROXYUREIDOACRYLATE/UREIDOACRYLATE AMIDOHYDROLASE-RELATED"/>
    <property type="match status" value="1"/>
</dbReference>
<gene>
    <name evidence="4" type="ORF">I532_24161</name>
</gene>
<evidence type="ECO:0000256" key="2">
    <source>
        <dbReference type="ARBA" id="ARBA00022801"/>
    </source>
</evidence>
<proteinExistence type="inferred from homology"/>
<keyword evidence="2 4" id="KW-0378">Hydrolase</keyword>
<dbReference type="Proteomes" id="UP000012081">
    <property type="component" value="Unassembled WGS sequence"/>
</dbReference>
<protein>
    <submittedName>
        <fullName evidence="4">Isochorismatase hydrolase</fullName>
    </submittedName>
</protein>
<evidence type="ECO:0000313" key="5">
    <source>
        <dbReference type="Proteomes" id="UP000012081"/>
    </source>
</evidence>
<accession>M8D9Y6</accession>
<dbReference type="EMBL" id="APBN01000021">
    <property type="protein sequence ID" value="EMT50102.1"/>
    <property type="molecule type" value="Genomic_DNA"/>
</dbReference>
<comment type="similarity">
    <text evidence="1">Belongs to the isochorismatase family.</text>
</comment>
<comment type="caution">
    <text evidence="4">The sequence shown here is derived from an EMBL/GenBank/DDBJ whole genome shotgun (WGS) entry which is preliminary data.</text>
</comment>
<dbReference type="STRING" id="1300222.I532_24161"/>
<dbReference type="Gene3D" id="3.40.50.850">
    <property type="entry name" value="Isochorismatase-like"/>
    <property type="match status" value="1"/>
</dbReference>
<dbReference type="AlphaFoldDB" id="M8D9Y6"/>
<dbReference type="InterPro" id="IPR000868">
    <property type="entry name" value="Isochorismatase-like_dom"/>
</dbReference>
<evidence type="ECO:0000256" key="1">
    <source>
        <dbReference type="ARBA" id="ARBA00006336"/>
    </source>
</evidence>
<dbReference type="PANTHER" id="PTHR43540:SF14">
    <property type="entry name" value="ISOCHORISMATASE"/>
    <property type="match status" value="1"/>
</dbReference>
<dbReference type="InterPro" id="IPR050272">
    <property type="entry name" value="Isochorismatase-like_hydrls"/>
</dbReference>
<dbReference type="InterPro" id="IPR036380">
    <property type="entry name" value="Isochorismatase-like_sf"/>
</dbReference>
<dbReference type="SUPFAM" id="SSF52499">
    <property type="entry name" value="Isochorismatase-like hydrolases"/>
    <property type="match status" value="1"/>
</dbReference>
<feature type="domain" description="Isochorismatase-like" evidence="3">
    <location>
        <begin position="5"/>
        <end position="141"/>
    </location>
</feature>
<organism evidence="4 5">
    <name type="scientific">Brevibacillus borstelensis AK1</name>
    <dbReference type="NCBI Taxonomy" id="1300222"/>
    <lineage>
        <taxon>Bacteria</taxon>
        <taxon>Bacillati</taxon>
        <taxon>Bacillota</taxon>
        <taxon>Bacilli</taxon>
        <taxon>Bacillales</taxon>
        <taxon>Paenibacillaceae</taxon>
        <taxon>Brevibacillus</taxon>
    </lineage>
</organism>
<dbReference type="Pfam" id="PF00857">
    <property type="entry name" value="Isochorismatase"/>
    <property type="match status" value="1"/>
</dbReference>
<dbReference type="RefSeq" id="WP_003392695.1">
    <property type="nucleotide sequence ID" value="NZ_APBN01000021.1"/>
</dbReference>
<keyword evidence="5" id="KW-1185">Reference proteome</keyword>
<reference evidence="4 5" key="1">
    <citation type="submission" date="2013-03" db="EMBL/GenBank/DDBJ databases">
        <title>Assembly of a new bacterial strain Brevibacillus borstelensis AK1.</title>
        <authorList>
            <person name="Rajan I."/>
            <person name="PoliReddy D."/>
            <person name="Sugumar T."/>
            <person name="Rathinam K."/>
            <person name="Alqarawi S."/>
            <person name="Khalil A.B."/>
            <person name="Sivakumar N."/>
        </authorList>
    </citation>
    <scope>NUCLEOTIDE SEQUENCE [LARGE SCALE GENOMIC DNA]</scope>
    <source>
        <strain evidence="4 5">AK1</strain>
    </source>
</reference>
<dbReference type="OrthoDB" id="9785724at2"/>
<evidence type="ECO:0000313" key="4">
    <source>
        <dbReference type="EMBL" id="EMT50102.1"/>
    </source>
</evidence>
<sequence length="177" mass="19489">MSTQTALIIVDVQSSIVEYCYQGNKVVERIQTLLEKARHANIPVLFVQHNEPEGSPLATGTPGWQIHPTLCPHPDEPIIQKTACDSFFETSLQDELKAHSIDHLVIVGFQTEYCIDTTCRTAVSHGYEVTLAGDCHSTTDDAVLKAADIIAHHNANLNGLGTPKNIITVKESREIFE</sequence>